<evidence type="ECO:0000313" key="2">
    <source>
        <dbReference type="Proteomes" id="UP000276776"/>
    </source>
</evidence>
<dbReference type="WBParaSite" id="TCLT_0000741801-mRNA-1">
    <property type="protein sequence ID" value="TCLT_0000741801-mRNA-1"/>
    <property type="gene ID" value="TCLT_0000741801"/>
</dbReference>
<reference evidence="3" key="1">
    <citation type="submission" date="2017-02" db="UniProtKB">
        <authorList>
            <consortium name="WormBaseParasite"/>
        </authorList>
    </citation>
    <scope>IDENTIFICATION</scope>
</reference>
<proteinExistence type="predicted"/>
<gene>
    <name evidence="1" type="ORF">TCLT_LOCUS7407</name>
</gene>
<dbReference type="Proteomes" id="UP000276776">
    <property type="component" value="Unassembled WGS sequence"/>
</dbReference>
<name>A0A0N5D3B4_THECL</name>
<dbReference type="EMBL" id="UYYF01004505">
    <property type="protein sequence ID" value="VDN04859.1"/>
    <property type="molecule type" value="Genomic_DNA"/>
</dbReference>
<organism evidence="3">
    <name type="scientific">Thelazia callipaeda</name>
    <name type="common">Oriental eyeworm</name>
    <name type="synonym">Parasitic nematode</name>
    <dbReference type="NCBI Taxonomy" id="103827"/>
    <lineage>
        <taxon>Eukaryota</taxon>
        <taxon>Metazoa</taxon>
        <taxon>Ecdysozoa</taxon>
        <taxon>Nematoda</taxon>
        <taxon>Chromadorea</taxon>
        <taxon>Rhabditida</taxon>
        <taxon>Spirurina</taxon>
        <taxon>Spiruromorpha</taxon>
        <taxon>Thelazioidea</taxon>
        <taxon>Thelaziidae</taxon>
        <taxon>Thelazia</taxon>
    </lineage>
</organism>
<reference evidence="1 2" key="2">
    <citation type="submission" date="2018-11" db="EMBL/GenBank/DDBJ databases">
        <authorList>
            <consortium name="Pathogen Informatics"/>
        </authorList>
    </citation>
    <scope>NUCLEOTIDE SEQUENCE [LARGE SCALE GENOMIC DNA]</scope>
</reference>
<evidence type="ECO:0000313" key="3">
    <source>
        <dbReference type="WBParaSite" id="TCLT_0000741801-mRNA-1"/>
    </source>
</evidence>
<sequence length="58" mass="6649">MSLAIMEAVLREDSKQFDKFLPLIYDNATILISGSSDMRVREFAGLLLRKLAKFHFNS</sequence>
<evidence type="ECO:0000313" key="1">
    <source>
        <dbReference type="EMBL" id="VDN04859.1"/>
    </source>
</evidence>
<dbReference type="OrthoDB" id="10002886at2759"/>
<keyword evidence="2" id="KW-1185">Reference proteome</keyword>
<accession>A0A0N5D3B4</accession>
<protein>
    <submittedName>
        <fullName evidence="3">Exportin-T</fullName>
    </submittedName>
</protein>
<dbReference type="AlphaFoldDB" id="A0A0N5D3B4"/>